<keyword evidence="6" id="KW-0472">Membrane</keyword>
<dbReference type="RefSeq" id="WP_175345784.1">
    <property type="nucleotide sequence ID" value="NZ_JABMCI010000036.1"/>
</dbReference>
<dbReference type="Proteomes" id="UP000565724">
    <property type="component" value="Unassembled WGS sequence"/>
</dbReference>
<dbReference type="PRINTS" id="PR00956">
    <property type="entry name" value="FLGMOTORFLIN"/>
</dbReference>
<keyword evidence="4" id="KW-0145">Chemotaxis</keyword>
<comment type="subcellular location">
    <subcellularLocation>
        <location evidence="1">Cell membrane</location>
        <topology evidence="1">Peripheral membrane protein</topology>
        <orientation evidence="1">Cytoplasmic side</orientation>
    </subcellularLocation>
</comment>
<dbReference type="GO" id="GO:0009425">
    <property type="term" value="C:bacterial-type flagellum basal body"/>
    <property type="evidence" value="ECO:0007669"/>
    <property type="project" value="InterPro"/>
</dbReference>
<evidence type="ECO:0000259" key="7">
    <source>
        <dbReference type="Pfam" id="PF01052"/>
    </source>
</evidence>
<evidence type="ECO:0000256" key="3">
    <source>
        <dbReference type="ARBA" id="ARBA00022475"/>
    </source>
</evidence>
<evidence type="ECO:0000256" key="4">
    <source>
        <dbReference type="ARBA" id="ARBA00022500"/>
    </source>
</evidence>
<dbReference type="GO" id="GO:0005886">
    <property type="term" value="C:plasma membrane"/>
    <property type="evidence" value="ECO:0007669"/>
    <property type="project" value="UniProtKB-SubCell"/>
</dbReference>
<accession>A0A7Y5ZZL6</accession>
<evidence type="ECO:0000256" key="6">
    <source>
        <dbReference type="ARBA" id="ARBA00023136"/>
    </source>
</evidence>
<gene>
    <name evidence="8" type="primary">fliN</name>
    <name evidence="8" type="ORF">HP550_01230</name>
</gene>
<keyword evidence="8" id="KW-0282">Flagellum</keyword>
<protein>
    <submittedName>
        <fullName evidence="8">Flagellar motor switch protein FliN</fullName>
    </submittedName>
</protein>
<dbReference type="InterPro" id="IPR051469">
    <property type="entry name" value="FliN/MopA/SpaO"/>
</dbReference>
<comment type="similarity">
    <text evidence="2">Belongs to the FliN/MopA/SpaO family.</text>
</comment>
<name>A0A7Y5ZZL6_9CELL</name>
<dbReference type="GO" id="GO:0006935">
    <property type="term" value="P:chemotaxis"/>
    <property type="evidence" value="ECO:0007669"/>
    <property type="project" value="UniProtKB-KW"/>
</dbReference>
<reference evidence="8 9" key="1">
    <citation type="submission" date="2020-05" db="EMBL/GenBank/DDBJ databases">
        <title>Genome Sequencing of Type Strains.</title>
        <authorList>
            <person name="Lemaire J.F."/>
            <person name="Inderbitzin P."/>
            <person name="Gregorio O.A."/>
            <person name="Collins S.B."/>
            <person name="Wespe N."/>
            <person name="Knight-Connoni V."/>
        </authorList>
    </citation>
    <scope>NUCLEOTIDE SEQUENCE [LARGE SCALE GENOMIC DNA]</scope>
    <source>
        <strain evidence="8 9">ATCC 25174</strain>
    </source>
</reference>
<dbReference type="PANTHER" id="PTHR43484">
    <property type="match status" value="1"/>
</dbReference>
<dbReference type="InterPro" id="IPR012826">
    <property type="entry name" value="FliN"/>
</dbReference>
<feature type="domain" description="Flagellar motor switch protein FliN-like C-terminal" evidence="7">
    <location>
        <begin position="167"/>
        <end position="237"/>
    </location>
</feature>
<dbReference type="Gene3D" id="2.30.330.10">
    <property type="entry name" value="SpoA-like"/>
    <property type="match status" value="1"/>
</dbReference>
<evidence type="ECO:0000313" key="8">
    <source>
        <dbReference type="EMBL" id="NUU15872.1"/>
    </source>
</evidence>
<dbReference type="AlphaFoldDB" id="A0A7Y5ZZL6"/>
<keyword evidence="3" id="KW-1003">Cell membrane</keyword>
<dbReference type="GO" id="GO:0071973">
    <property type="term" value="P:bacterial-type flagellum-dependent cell motility"/>
    <property type="evidence" value="ECO:0007669"/>
    <property type="project" value="InterPro"/>
</dbReference>
<keyword evidence="8" id="KW-0969">Cilium</keyword>
<dbReference type="EMBL" id="JABMCI010000036">
    <property type="protein sequence ID" value="NUU15872.1"/>
    <property type="molecule type" value="Genomic_DNA"/>
</dbReference>
<dbReference type="InterPro" id="IPR036429">
    <property type="entry name" value="SpoA-like_sf"/>
</dbReference>
<dbReference type="PANTHER" id="PTHR43484:SF1">
    <property type="entry name" value="FLAGELLAR MOTOR SWITCH PROTEIN FLIN"/>
    <property type="match status" value="1"/>
</dbReference>
<keyword evidence="9" id="KW-1185">Reference proteome</keyword>
<sequence>MNVTEVPTARTAADVDAAATALAAATAAAELVPSAVALVAVPADHTDVPAGATALVASFVGSPSAELALVAADVIEDALVSGAAAGTPLALVDALRPALEAAADVLGAGVLEPGRSEPVAGVLGPDTHVVALQQAGVPVAWFALRVRGPRVVAPTAAAATPRANLRMLYDVEMVLTAEIGRTRLPVRQVLELAPGAVLELDRTAGSPADVMVNGRLVARGEVVVVDEAYGIRVTEIVPGTEPAV</sequence>
<dbReference type="InterPro" id="IPR001172">
    <property type="entry name" value="FliN_T3SS_HrcQb"/>
</dbReference>
<organism evidence="8 9">
    <name type="scientific">Cellulomonas humilata</name>
    <dbReference type="NCBI Taxonomy" id="144055"/>
    <lineage>
        <taxon>Bacteria</taxon>
        <taxon>Bacillati</taxon>
        <taxon>Actinomycetota</taxon>
        <taxon>Actinomycetes</taxon>
        <taxon>Micrococcales</taxon>
        <taxon>Cellulomonadaceae</taxon>
        <taxon>Cellulomonas</taxon>
    </lineage>
</organism>
<evidence type="ECO:0000256" key="5">
    <source>
        <dbReference type="ARBA" id="ARBA00022779"/>
    </source>
</evidence>
<dbReference type="GO" id="GO:0003774">
    <property type="term" value="F:cytoskeletal motor activity"/>
    <property type="evidence" value="ECO:0007669"/>
    <property type="project" value="InterPro"/>
</dbReference>
<proteinExistence type="inferred from homology"/>
<comment type="caution">
    <text evidence="8">The sequence shown here is derived from an EMBL/GenBank/DDBJ whole genome shotgun (WGS) entry which is preliminary data.</text>
</comment>
<keyword evidence="5" id="KW-0283">Flagellar rotation</keyword>
<evidence type="ECO:0000313" key="9">
    <source>
        <dbReference type="Proteomes" id="UP000565724"/>
    </source>
</evidence>
<evidence type="ECO:0000256" key="1">
    <source>
        <dbReference type="ARBA" id="ARBA00004413"/>
    </source>
</evidence>
<dbReference type="NCBIfam" id="TIGR02480">
    <property type="entry name" value="fliN"/>
    <property type="match status" value="1"/>
</dbReference>
<dbReference type="InterPro" id="IPR001543">
    <property type="entry name" value="FliN-like_C"/>
</dbReference>
<dbReference type="Pfam" id="PF01052">
    <property type="entry name" value="FliMN_C"/>
    <property type="match status" value="1"/>
</dbReference>
<keyword evidence="8" id="KW-0966">Cell projection</keyword>
<dbReference type="SUPFAM" id="SSF101801">
    <property type="entry name" value="Surface presentation of antigens (SPOA)"/>
    <property type="match status" value="1"/>
</dbReference>
<evidence type="ECO:0000256" key="2">
    <source>
        <dbReference type="ARBA" id="ARBA00009226"/>
    </source>
</evidence>